<dbReference type="AlphaFoldDB" id="A0AAD4XWL5"/>
<accession>A0AAD4XWL5</accession>
<dbReference type="InterPro" id="IPR032867">
    <property type="entry name" value="DYW_dom"/>
</dbReference>
<gene>
    <name evidence="4" type="ORF">MKW98_017906</name>
</gene>
<feature type="repeat" description="PPR" evidence="2">
    <location>
        <begin position="171"/>
        <end position="201"/>
    </location>
</feature>
<evidence type="ECO:0000256" key="1">
    <source>
        <dbReference type="ARBA" id="ARBA00022737"/>
    </source>
</evidence>
<dbReference type="InterPro" id="IPR046960">
    <property type="entry name" value="PPR_At4g14850-like_plant"/>
</dbReference>
<protein>
    <recommendedName>
        <fullName evidence="3">DYW domain-containing protein</fullName>
    </recommendedName>
</protein>
<evidence type="ECO:0000313" key="4">
    <source>
        <dbReference type="EMBL" id="KAI3954082.1"/>
    </source>
</evidence>
<dbReference type="GO" id="GO:0008270">
    <property type="term" value="F:zinc ion binding"/>
    <property type="evidence" value="ECO:0007669"/>
    <property type="project" value="InterPro"/>
</dbReference>
<evidence type="ECO:0000313" key="5">
    <source>
        <dbReference type="Proteomes" id="UP001202328"/>
    </source>
</evidence>
<dbReference type="Gene3D" id="1.25.40.10">
    <property type="entry name" value="Tetratricopeptide repeat domain"/>
    <property type="match status" value="3"/>
</dbReference>
<dbReference type="GO" id="GO:0003723">
    <property type="term" value="F:RNA binding"/>
    <property type="evidence" value="ECO:0007669"/>
    <property type="project" value="InterPro"/>
</dbReference>
<dbReference type="InterPro" id="IPR011990">
    <property type="entry name" value="TPR-like_helical_dom_sf"/>
</dbReference>
<feature type="repeat" description="PPR" evidence="2">
    <location>
        <begin position="202"/>
        <end position="232"/>
    </location>
</feature>
<dbReference type="Pfam" id="PF13041">
    <property type="entry name" value="PPR_2"/>
    <property type="match status" value="2"/>
</dbReference>
<reference evidence="4" key="1">
    <citation type="submission" date="2022-04" db="EMBL/GenBank/DDBJ databases">
        <title>A functionally conserved STORR gene fusion in Papaver species that diverged 16.8 million years ago.</title>
        <authorList>
            <person name="Catania T."/>
        </authorList>
    </citation>
    <scope>NUCLEOTIDE SEQUENCE</scope>
    <source>
        <strain evidence="4">S-188037</strain>
    </source>
</reference>
<dbReference type="EMBL" id="JAJJMB010002020">
    <property type="protein sequence ID" value="KAI3954082.1"/>
    <property type="molecule type" value="Genomic_DNA"/>
</dbReference>
<dbReference type="FunFam" id="1.25.40.10:FF:000348">
    <property type="entry name" value="Pentatricopeptide repeat-containing protein chloroplastic"/>
    <property type="match status" value="1"/>
</dbReference>
<evidence type="ECO:0000259" key="3">
    <source>
        <dbReference type="Pfam" id="PF14432"/>
    </source>
</evidence>
<dbReference type="FunFam" id="1.25.40.10:FF:000184">
    <property type="entry name" value="Pentatricopeptide repeat-containing protein, chloroplastic"/>
    <property type="match status" value="1"/>
</dbReference>
<dbReference type="Pfam" id="PF14432">
    <property type="entry name" value="DYW_deaminase"/>
    <property type="match status" value="1"/>
</dbReference>
<dbReference type="InterPro" id="IPR002885">
    <property type="entry name" value="PPR_rpt"/>
</dbReference>
<dbReference type="PANTHER" id="PTHR47926">
    <property type="entry name" value="PENTATRICOPEPTIDE REPEAT-CONTAINING PROTEIN"/>
    <property type="match status" value="1"/>
</dbReference>
<dbReference type="Pfam" id="PF01535">
    <property type="entry name" value="PPR"/>
    <property type="match status" value="5"/>
</dbReference>
<keyword evidence="1" id="KW-0677">Repeat</keyword>
<comment type="caution">
    <text evidence="4">The sequence shown here is derived from an EMBL/GenBank/DDBJ whole genome shotgun (WGS) entry which is preliminary data.</text>
</comment>
<dbReference type="Pfam" id="PF20431">
    <property type="entry name" value="E_motif"/>
    <property type="match status" value="1"/>
</dbReference>
<sequence>MFKFQSFPRTATVFPALFKRTNHHQSLPQLQNATTIVETLTLLLKQRQKLSQISQIHARITTHGLSSNTSLVFAIVRCYISEKNLSFARTSFDRCLYPSLLLWNVIIQAYSKKQNCQESFNLFRQMLALEDGSRPDKYTFTFVITSCSQQNTPIYGDIIHALVIKFGCESDTFVCNSLLNLYSVFGKMEEARIVFEEMPQKDVVTWTSFLSGYTKHGKMDRAVELFNKMPERTEVSWTVMISGFVGMGMYTDAIHYFNCMLSDDTVKPNEAILVCVLSACAYLGALDQGKWIRSYVENIETLKSANISTALIDMYAKCGKIDCARSIFNGSSKRDVFTWTSMISALSMHGLGEDALRVFSQMSNEGIKPDDITLLGVLNGCSHSGLVEEGCSVFDKMESIWGISPMIQHYGCMVDLLGRAGQLERALEFVRRMPIEPDIVIWRALLSSCRIHRNVKLGEQIIDYISQSDPCGQGGGYVLLSNLYASLGRWDKVDGVRKQMNDKNIELRTGCSWIEVNGIVHKFVSADKLHPRITEIHQKLNQVLKKARTEGGYITNTNPVLFDLSNEEKEQAVSWHSEKLAVAFGLLSTHSGTPIMIVKNLRICDDCHSAMKAISRVFSREIIVRDRSRFHSFREGICSCKDYW</sequence>
<dbReference type="PANTHER" id="PTHR47926:SF344">
    <property type="entry name" value="OS07G0636900 PROTEIN"/>
    <property type="match status" value="1"/>
</dbReference>
<feature type="repeat" description="PPR" evidence="2">
    <location>
        <begin position="335"/>
        <end position="369"/>
    </location>
</feature>
<keyword evidence="5" id="KW-1185">Reference proteome</keyword>
<feature type="domain" description="DYW" evidence="3">
    <location>
        <begin position="552"/>
        <end position="644"/>
    </location>
</feature>
<name>A0AAD4XWL5_9MAGN</name>
<dbReference type="GO" id="GO:0009451">
    <property type="term" value="P:RNA modification"/>
    <property type="evidence" value="ECO:0007669"/>
    <property type="project" value="InterPro"/>
</dbReference>
<organism evidence="4 5">
    <name type="scientific">Papaver atlanticum</name>
    <dbReference type="NCBI Taxonomy" id="357466"/>
    <lineage>
        <taxon>Eukaryota</taxon>
        <taxon>Viridiplantae</taxon>
        <taxon>Streptophyta</taxon>
        <taxon>Embryophyta</taxon>
        <taxon>Tracheophyta</taxon>
        <taxon>Spermatophyta</taxon>
        <taxon>Magnoliopsida</taxon>
        <taxon>Ranunculales</taxon>
        <taxon>Papaveraceae</taxon>
        <taxon>Papaveroideae</taxon>
        <taxon>Papaver</taxon>
    </lineage>
</organism>
<evidence type="ECO:0000256" key="2">
    <source>
        <dbReference type="PROSITE-ProRule" id="PRU00708"/>
    </source>
</evidence>
<dbReference type="Proteomes" id="UP001202328">
    <property type="component" value="Unassembled WGS sequence"/>
</dbReference>
<dbReference type="NCBIfam" id="TIGR00756">
    <property type="entry name" value="PPR"/>
    <property type="match status" value="3"/>
</dbReference>
<dbReference type="InterPro" id="IPR046848">
    <property type="entry name" value="E_motif"/>
</dbReference>
<dbReference type="PROSITE" id="PS51375">
    <property type="entry name" value="PPR"/>
    <property type="match status" value="3"/>
</dbReference>
<proteinExistence type="predicted"/>